<feature type="domain" description="Indole-3-glycerol phosphate synthase" evidence="9">
    <location>
        <begin position="5"/>
        <end position="255"/>
    </location>
</feature>
<evidence type="ECO:0000256" key="5">
    <source>
        <dbReference type="ARBA" id="ARBA00022793"/>
    </source>
</evidence>
<keyword evidence="4" id="KW-0028">Amino-acid biosynthesis</keyword>
<protein>
    <recommendedName>
        <fullName evidence="3">indole-3-glycerol-phosphate synthase</fullName>
        <ecNumber evidence="3">4.1.1.48</ecNumber>
    </recommendedName>
</protein>
<evidence type="ECO:0000256" key="7">
    <source>
        <dbReference type="ARBA" id="ARBA00023141"/>
    </source>
</evidence>
<dbReference type="PANTHER" id="PTHR22854:SF2">
    <property type="entry name" value="INDOLE-3-GLYCEROL-PHOSPHATE SYNTHASE"/>
    <property type="match status" value="1"/>
</dbReference>
<dbReference type="EMBL" id="LT605205">
    <property type="protein sequence ID" value="SCD19050.1"/>
    <property type="molecule type" value="Genomic_DNA"/>
</dbReference>
<evidence type="ECO:0000256" key="6">
    <source>
        <dbReference type="ARBA" id="ARBA00022822"/>
    </source>
</evidence>
<dbReference type="UniPathway" id="UPA00035">
    <property type="reaction ID" value="UER00043"/>
</dbReference>
<dbReference type="Proteomes" id="UP000187464">
    <property type="component" value="Chromosome I"/>
</dbReference>
<organism evidence="10 11">
    <name type="scientific">Proteiniphilum saccharofermentans</name>
    <dbReference type="NCBI Taxonomy" id="1642647"/>
    <lineage>
        <taxon>Bacteria</taxon>
        <taxon>Pseudomonadati</taxon>
        <taxon>Bacteroidota</taxon>
        <taxon>Bacteroidia</taxon>
        <taxon>Bacteroidales</taxon>
        <taxon>Dysgonomonadaceae</taxon>
        <taxon>Proteiniphilum</taxon>
    </lineage>
</organism>
<dbReference type="GO" id="GO:0004640">
    <property type="term" value="F:phosphoribosylanthranilate isomerase activity"/>
    <property type="evidence" value="ECO:0007669"/>
    <property type="project" value="TreeGrafter"/>
</dbReference>
<evidence type="ECO:0000256" key="2">
    <source>
        <dbReference type="ARBA" id="ARBA00004696"/>
    </source>
</evidence>
<evidence type="ECO:0000256" key="1">
    <source>
        <dbReference type="ARBA" id="ARBA00001633"/>
    </source>
</evidence>
<evidence type="ECO:0000313" key="10">
    <source>
        <dbReference type="EMBL" id="SCD19050.1"/>
    </source>
</evidence>
<evidence type="ECO:0000313" key="11">
    <source>
        <dbReference type="Proteomes" id="UP000187464"/>
    </source>
</evidence>
<dbReference type="KEGG" id="psac:PSM36_0214"/>
<dbReference type="FunFam" id="3.20.20.70:FF:000024">
    <property type="entry name" value="Indole-3-glycerol phosphate synthase"/>
    <property type="match status" value="1"/>
</dbReference>
<dbReference type="EC" id="4.1.1.48" evidence="3"/>
<dbReference type="InterPro" id="IPR013798">
    <property type="entry name" value="Indole-3-glycerol_P_synth_dom"/>
</dbReference>
<accession>A0A1R3SVQ9</accession>
<dbReference type="CDD" id="cd00331">
    <property type="entry name" value="IGPS"/>
    <property type="match status" value="1"/>
</dbReference>
<evidence type="ECO:0000259" key="9">
    <source>
        <dbReference type="Pfam" id="PF00218"/>
    </source>
</evidence>
<keyword evidence="6" id="KW-0822">Tryptophan biosynthesis</keyword>
<dbReference type="Pfam" id="PF00218">
    <property type="entry name" value="IGPS"/>
    <property type="match status" value="1"/>
</dbReference>
<dbReference type="PANTHER" id="PTHR22854">
    <property type="entry name" value="TRYPTOPHAN BIOSYNTHESIS PROTEIN"/>
    <property type="match status" value="1"/>
</dbReference>
<keyword evidence="11" id="KW-1185">Reference proteome</keyword>
<gene>
    <name evidence="10" type="primary">trpC</name>
    <name evidence="10" type="ORF">PSM36_0214</name>
</gene>
<dbReference type="AlphaFoldDB" id="A0A1R3SVQ9"/>
<comment type="pathway">
    <text evidence="2">Amino-acid biosynthesis; L-tryptophan biosynthesis; L-tryptophan from chorismate: step 4/5.</text>
</comment>
<dbReference type="InterPro" id="IPR001468">
    <property type="entry name" value="Indole-3-GlycerolPSynthase_CS"/>
</dbReference>
<dbReference type="InterPro" id="IPR045186">
    <property type="entry name" value="Indole-3-glycerol_P_synth"/>
</dbReference>
<keyword evidence="8 10" id="KW-0456">Lyase</keyword>
<keyword evidence="7" id="KW-0057">Aromatic amino acid biosynthesis</keyword>
<dbReference type="GO" id="GO:0004425">
    <property type="term" value="F:indole-3-glycerol-phosphate synthase activity"/>
    <property type="evidence" value="ECO:0007669"/>
    <property type="project" value="UniProtKB-EC"/>
</dbReference>
<evidence type="ECO:0000256" key="8">
    <source>
        <dbReference type="ARBA" id="ARBA00023239"/>
    </source>
</evidence>
<proteinExistence type="predicted"/>
<dbReference type="PROSITE" id="PS00614">
    <property type="entry name" value="IGPS"/>
    <property type="match status" value="1"/>
</dbReference>
<comment type="catalytic activity">
    <reaction evidence="1">
        <text>1-(2-carboxyphenylamino)-1-deoxy-D-ribulose 5-phosphate + H(+) = (1S,2R)-1-C-(indol-3-yl)glycerol 3-phosphate + CO2 + H2O</text>
        <dbReference type="Rhea" id="RHEA:23476"/>
        <dbReference type="ChEBI" id="CHEBI:15377"/>
        <dbReference type="ChEBI" id="CHEBI:15378"/>
        <dbReference type="ChEBI" id="CHEBI:16526"/>
        <dbReference type="ChEBI" id="CHEBI:58613"/>
        <dbReference type="ChEBI" id="CHEBI:58866"/>
        <dbReference type="EC" id="4.1.1.48"/>
    </reaction>
</comment>
<dbReference type="RefSeq" id="WP_019539438.1">
    <property type="nucleotide sequence ID" value="NZ_DAMBAO010000005.1"/>
</dbReference>
<dbReference type="InterPro" id="IPR011060">
    <property type="entry name" value="RibuloseP-bd_barrel"/>
</dbReference>
<dbReference type="Gene3D" id="3.20.20.70">
    <property type="entry name" value="Aldolase class I"/>
    <property type="match status" value="1"/>
</dbReference>
<keyword evidence="5" id="KW-0210">Decarboxylase</keyword>
<evidence type="ECO:0000256" key="4">
    <source>
        <dbReference type="ARBA" id="ARBA00022605"/>
    </source>
</evidence>
<evidence type="ECO:0000256" key="3">
    <source>
        <dbReference type="ARBA" id="ARBA00012362"/>
    </source>
</evidence>
<dbReference type="GO" id="GO:0000162">
    <property type="term" value="P:L-tryptophan biosynthetic process"/>
    <property type="evidence" value="ECO:0007669"/>
    <property type="project" value="UniProtKB-UniPathway"/>
</dbReference>
<reference evidence="10 11" key="1">
    <citation type="submission" date="2016-08" db="EMBL/GenBank/DDBJ databases">
        <authorList>
            <person name="Seilhamer J.J."/>
        </authorList>
    </citation>
    <scope>NUCLEOTIDE SEQUENCE [LARGE SCALE GENOMIC DNA]</scope>
    <source>
        <strain evidence="10">M3/6</strain>
    </source>
</reference>
<dbReference type="SUPFAM" id="SSF51366">
    <property type="entry name" value="Ribulose-phoshate binding barrel"/>
    <property type="match status" value="1"/>
</dbReference>
<dbReference type="InterPro" id="IPR013785">
    <property type="entry name" value="Aldolase_TIM"/>
</dbReference>
<sequence>MKDILSEIIAHKKEEVAEQKERLPLSELEKELARSSIPFYSLKAALENSKSGIIAEFKRRSPSKGWLFQTADVNEVAKAYASAGASALSVLTDEKYFGGTMDDLRQATGGVEIPVMRKEFIVDEYQLFEAKLSGASAVLLIAAAITREECRRFTELANQLQLEVLLELHDEGEVDHIGPLNRLVGINNRNLGSFVTDLQKSFRMADLLPREAVWISESGISDTRIVRELRETGYRGFLIGEYFMKSGNPGQSLKEFIEQVIRQDQ</sequence>
<dbReference type="NCBIfam" id="NF001377">
    <property type="entry name" value="PRK00278.2-4"/>
    <property type="match status" value="1"/>
</dbReference>
<name>A0A1R3SVQ9_9BACT</name>
<dbReference type="STRING" id="1642647.PSM36_0214"/>